<reference evidence="2" key="1">
    <citation type="submission" date="2022-11" db="UniProtKB">
        <authorList>
            <consortium name="WormBaseParasite"/>
        </authorList>
    </citation>
    <scope>IDENTIFICATION</scope>
</reference>
<name>A0A915CZ91_9BILA</name>
<accession>A0A915CZ91</accession>
<organism evidence="1 2">
    <name type="scientific">Ditylenchus dipsaci</name>
    <dbReference type="NCBI Taxonomy" id="166011"/>
    <lineage>
        <taxon>Eukaryota</taxon>
        <taxon>Metazoa</taxon>
        <taxon>Ecdysozoa</taxon>
        <taxon>Nematoda</taxon>
        <taxon>Chromadorea</taxon>
        <taxon>Rhabditida</taxon>
        <taxon>Tylenchina</taxon>
        <taxon>Tylenchomorpha</taxon>
        <taxon>Sphaerularioidea</taxon>
        <taxon>Anguinidae</taxon>
        <taxon>Anguininae</taxon>
        <taxon>Ditylenchus</taxon>
    </lineage>
</organism>
<evidence type="ECO:0000313" key="2">
    <source>
        <dbReference type="WBParaSite" id="jg13857"/>
    </source>
</evidence>
<keyword evidence="1" id="KW-1185">Reference proteome</keyword>
<evidence type="ECO:0000313" key="1">
    <source>
        <dbReference type="Proteomes" id="UP000887574"/>
    </source>
</evidence>
<proteinExistence type="predicted"/>
<dbReference type="Proteomes" id="UP000887574">
    <property type="component" value="Unplaced"/>
</dbReference>
<dbReference type="WBParaSite" id="jg13857">
    <property type="protein sequence ID" value="jg13857"/>
    <property type="gene ID" value="jg13857"/>
</dbReference>
<dbReference type="AlphaFoldDB" id="A0A915CZ91"/>
<protein>
    <submittedName>
        <fullName evidence="2">Uncharacterized protein</fullName>
    </submittedName>
</protein>
<sequence>MSHRTWHVPYSCNQRILLHTVCCSASTITDILSVDELVDFLSLAVKYHLSLTSKIRLLCGLLSMPAPIIISTASTVEPVVRTLFASCYPFFCEGKLAHNQLLHQARLKVPCSMCRCEPPNLPVMPVISEHSFTVCSSCHSTLCAACTSKPCLTMLERL</sequence>